<dbReference type="STRING" id="907931.GCA_000165675_01089"/>
<sequence>MSKKNQVIIAIVGTLVALGITAINILNTNEVDGMKLDSKLLPMILIVGLLSTFIFTLVSALINKLFIWLSQLGQEEAQSVTFMTSWYATIVSQLPVMIINVFAIIVLNLYKADNGIAAIIGGVVSAILFTFILRQNNTITKRTQIIYVIIMVILTLALNFKVFMGQ</sequence>
<evidence type="ECO:0000256" key="1">
    <source>
        <dbReference type="SAM" id="Phobius"/>
    </source>
</evidence>
<dbReference type="EMBL" id="PUFI01000014">
    <property type="protein sequence ID" value="TDG67971.1"/>
    <property type="molecule type" value="Genomic_DNA"/>
</dbReference>
<feature type="transmembrane region" description="Helical" evidence="1">
    <location>
        <begin position="7"/>
        <end position="28"/>
    </location>
</feature>
<name>A0A4R5N856_9LACO</name>
<comment type="caution">
    <text evidence="2">The sequence shown here is derived from an EMBL/GenBank/DDBJ whole genome shotgun (WGS) entry which is preliminary data.</text>
</comment>
<dbReference type="RefSeq" id="WP_010007939.1">
    <property type="nucleotide sequence ID" value="NZ_JAGYGP010000001.1"/>
</dbReference>
<feature type="transmembrane region" description="Helical" evidence="1">
    <location>
        <begin position="145"/>
        <end position="164"/>
    </location>
</feature>
<evidence type="ECO:0000313" key="3">
    <source>
        <dbReference type="Proteomes" id="UP000295681"/>
    </source>
</evidence>
<dbReference type="Proteomes" id="UP000295681">
    <property type="component" value="Unassembled WGS sequence"/>
</dbReference>
<proteinExistence type="predicted"/>
<keyword evidence="1" id="KW-1133">Transmembrane helix</keyword>
<keyword evidence="1" id="KW-0812">Transmembrane</keyword>
<keyword evidence="3" id="KW-1185">Reference proteome</keyword>
<organism evidence="2 3">
    <name type="scientific">Leuconostoc fallax</name>
    <dbReference type="NCBI Taxonomy" id="1251"/>
    <lineage>
        <taxon>Bacteria</taxon>
        <taxon>Bacillati</taxon>
        <taxon>Bacillota</taxon>
        <taxon>Bacilli</taxon>
        <taxon>Lactobacillales</taxon>
        <taxon>Lactobacillaceae</taxon>
        <taxon>Leuconostoc</taxon>
    </lineage>
</organism>
<feature type="transmembrane region" description="Helical" evidence="1">
    <location>
        <begin position="116"/>
        <end position="133"/>
    </location>
</feature>
<accession>A0A4R5N856</accession>
<feature type="transmembrane region" description="Helical" evidence="1">
    <location>
        <begin position="40"/>
        <end position="66"/>
    </location>
</feature>
<feature type="transmembrane region" description="Helical" evidence="1">
    <location>
        <begin position="86"/>
        <end position="110"/>
    </location>
</feature>
<evidence type="ECO:0008006" key="4">
    <source>
        <dbReference type="Google" id="ProtNLM"/>
    </source>
</evidence>
<keyword evidence="1" id="KW-0472">Membrane</keyword>
<gene>
    <name evidence="2" type="ORF">C5L23_000277</name>
</gene>
<dbReference type="AlphaFoldDB" id="A0A4R5N856"/>
<protein>
    <recommendedName>
        <fullName evidence="4">Yip1 domain-containing protein</fullName>
    </recommendedName>
</protein>
<reference evidence="2 3" key="1">
    <citation type="journal article" date="2019" name="Appl. Microbiol. Biotechnol.">
        <title>Uncovering carbohydrate metabolism through a genotype-phenotype association study of 56 lactic acid bacteria genomes.</title>
        <authorList>
            <person name="Buron-Moles G."/>
            <person name="Chailyan A."/>
            <person name="Dolejs I."/>
            <person name="Forster J."/>
            <person name="Miks M.H."/>
        </authorList>
    </citation>
    <scope>NUCLEOTIDE SEQUENCE [LARGE SCALE GENOMIC DNA]</scope>
    <source>
        <strain evidence="2 3">ATCC 700006</strain>
    </source>
</reference>
<evidence type="ECO:0000313" key="2">
    <source>
        <dbReference type="EMBL" id="TDG67971.1"/>
    </source>
</evidence>